<comment type="caution">
    <text evidence="1">The sequence shown here is derived from an EMBL/GenBank/DDBJ whole genome shotgun (WGS) entry which is preliminary data.</text>
</comment>
<reference evidence="1" key="1">
    <citation type="journal article" date="2014" name="Front. Microbiol.">
        <title>High frequency of phylogenetically diverse reductive dehalogenase-homologous genes in deep subseafloor sedimentary metagenomes.</title>
        <authorList>
            <person name="Kawai M."/>
            <person name="Futagami T."/>
            <person name="Toyoda A."/>
            <person name="Takaki Y."/>
            <person name="Nishi S."/>
            <person name="Hori S."/>
            <person name="Arai W."/>
            <person name="Tsubouchi T."/>
            <person name="Morono Y."/>
            <person name="Uchiyama I."/>
            <person name="Ito T."/>
            <person name="Fujiyama A."/>
            <person name="Inagaki F."/>
            <person name="Takami H."/>
        </authorList>
    </citation>
    <scope>NUCLEOTIDE SEQUENCE</scope>
    <source>
        <strain evidence="1">Expedition CK06-06</strain>
    </source>
</reference>
<protein>
    <recommendedName>
        <fullName evidence="2">Metallopeptidase family protein</fullName>
    </recommendedName>
</protein>
<evidence type="ECO:0000313" key="1">
    <source>
        <dbReference type="EMBL" id="GAF78140.1"/>
    </source>
</evidence>
<dbReference type="SUPFAM" id="SSF55486">
    <property type="entry name" value="Metalloproteases ('zincins'), catalytic domain"/>
    <property type="match status" value="1"/>
</dbReference>
<accession>X0TPU6</accession>
<dbReference type="InterPro" id="IPR038555">
    <property type="entry name" value="Zincin_1_sf"/>
</dbReference>
<dbReference type="CDD" id="cd12952">
    <property type="entry name" value="MMP_ACEL2062"/>
    <property type="match status" value="1"/>
</dbReference>
<organism evidence="1">
    <name type="scientific">marine sediment metagenome</name>
    <dbReference type="NCBI Taxonomy" id="412755"/>
    <lineage>
        <taxon>unclassified sequences</taxon>
        <taxon>metagenomes</taxon>
        <taxon>ecological metagenomes</taxon>
    </lineage>
</organism>
<proteinExistence type="predicted"/>
<evidence type="ECO:0008006" key="2">
    <source>
        <dbReference type="Google" id="ProtNLM"/>
    </source>
</evidence>
<name>X0TPU6_9ZZZZ</name>
<sequence length="123" mass="14654">MDKEKFEELVRQGIEAIPQRFLKKLDNVDIVIEDEPTEEQMKKLKLGKGVKLFGLYQGVPQTRRGHYSWVLPDKITVFKKPIEEVTFSEKEVREKVKETVWHEIAHHFGLNEERVLKAKRRRQ</sequence>
<dbReference type="AlphaFoldDB" id="X0TPU6"/>
<dbReference type="Pfam" id="PF06262">
    <property type="entry name" value="Zincin_1"/>
    <property type="match status" value="1"/>
</dbReference>
<dbReference type="EMBL" id="BARS01005751">
    <property type="protein sequence ID" value="GAF78140.1"/>
    <property type="molecule type" value="Genomic_DNA"/>
</dbReference>
<dbReference type="Gene3D" id="3.30.2010.20">
    <property type="match status" value="1"/>
</dbReference>
<gene>
    <name evidence="1" type="ORF">S01H1_11282</name>
</gene>
<dbReference type="InterPro" id="IPR010428">
    <property type="entry name" value="Zincin_1"/>
</dbReference>